<sequence length="193" mass="21878">MSRRPSHEPLVHKNWAQSSWLSEHAKALRVMSRHLWHLANEVETHLANDSSAEPEKTGVKPSSLVPSAKLLDLVEATYRARRRREKLLGVDIFGEPAWDILLDMYANVLKGKRASTSSLCLASMVPNTTALRYLDRLEEAGFIERKPSRRDARVRYPSLTSKGFEAMSLYFSDQALVAAKDETAQSLFFRHNA</sequence>
<reference evidence="1 2" key="1">
    <citation type="submission" date="2014-03" db="EMBL/GenBank/DDBJ databases">
        <title>Genome sequence of Sphingobium yanoikuyae B1.</title>
        <authorList>
            <person name="Gan H.M."/>
            <person name="Gan H.Y."/>
            <person name="Savka M.A."/>
        </authorList>
    </citation>
    <scope>NUCLEOTIDE SEQUENCE [LARGE SCALE GENOMIC DNA]</scope>
    <source>
        <strain evidence="1 2">B1</strain>
    </source>
</reference>
<dbReference type="PATRIC" id="fig|13690.10.peg.2032"/>
<dbReference type="eggNOG" id="COG1846">
    <property type="taxonomic scope" value="Bacteria"/>
</dbReference>
<proteinExistence type="predicted"/>
<dbReference type="SUPFAM" id="SSF46785">
    <property type="entry name" value="Winged helix' DNA-binding domain"/>
    <property type="match status" value="1"/>
</dbReference>
<evidence type="ECO:0000313" key="1">
    <source>
        <dbReference type="EMBL" id="KEZ19453.1"/>
    </source>
</evidence>
<dbReference type="InterPro" id="IPR036388">
    <property type="entry name" value="WH-like_DNA-bd_sf"/>
</dbReference>
<organism evidence="1 2">
    <name type="scientific">Sphingobium yanoikuyae</name>
    <name type="common">Sphingomonas yanoikuyae</name>
    <dbReference type="NCBI Taxonomy" id="13690"/>
    <lineage>
        <taxon>Bacteria</taxon>
        <taxon>Pseudomonadati</taxon>
        <taxon>Pseudomonadota</taxon>
        <taxon>Alphaproteobacteria</taxon>
        <taxon>Sphingomonadales</taxon>
        <taxon>Sphingomonadaceae</taxon>
        <taxon>Sphingobium</taxon>
    </lineage>
</organism>
<evidence type="ECO:0000313" key="2">
    <source>
        <dbReference type="Proteomes" id="UP000028534"/>
    </source>
</evidence>
<dbReference type="Gene3D" id="1.10.10.10">
    <property type="entry name" value="Winged helix-like DNA-binding domain superfamily/Winged helix DNA-binding domain"/>
    <property type="match status" value="1"/>
</dbReference>
<name>A0A084ENB1_SPHYA</name>
<comment type="caution">
    <text evidence="1">The sequence shown here is derived from an EMBL/GenBank/DDBJ whole genome shotgun (WGS) entry which is preliminary data.</text>
</comment>
<dbReference type="Proteomes" id="UP000028534">
    <property type="component" value="Unassembled WGS sequence"/>
</dbReference>
<dbReference type="AlphaFoldDB" id="A0A084ENB1"/>
<protein>
    <submittedName>
        <fullName evidence="1">Regulatory protein MarR</fullName>
    </submittedName>
</protein>
<accession>A0A084ENB1</accession>
<dbReference type="EMBL" id="JGVR01000009">
    <property type="protein sequence ID" value="KEZ19453.1"/>
    <property type="molecule type" value="Genomic_DNA"/>
</dbReference>
<dbReference type="InterPro" id="IPR036390">
    <property type="entry name" value="WH_DNA-bd_sf"/>
</dbReference>
<gene>
    <name evidence="1" type="ORF">CP98_01974</name>
</gene>